<dbReference type="InterPro" id="IPR039426">
    <property type="entry name" value="TonB-dep_rcpt-like"/>
</dbReference>
<dbReference type="SUPFAM" id="SSF56935">
    <property type="entry name" value="Porins"/>
    <property type="match status" value="1"/>
</dbReference>
<evidence type="ECO:0000256" key="10">
    <source>
        <dbReference type="SAM" id="MobiDB-lite"/>
    </source>
</evidence>
<dbReference type="Pfam" id="PF00593">
    <property type="entry name" value="TonB_dep_Rec_b-barrel"/>
    <property type="match status" value="1"/>
</dbReference>
<feature type="domain" description="TonB-dependent receptor-like beta-barrel" evidence="11">
    <location>
        <begin position="438"/>
        <end position="1018"/>
    </location>
</feature>
<dbReference type="Pfam" id="PF07715">
    <property type="entry name" value="Plug"/>
    <property type="match status" value="1"/>
</dbReference>
<comment type="subcellular location">
    <subcellularLocation>
        <location evidence="1 8">Cell outer membrane</location>
        <topology evidence="1 8">Multi-pass membrane protein</topology>
    </subcellularLocation>
</comment>
<evidence type="ECO:0000256" key="5">
    <source>
        <dbReference type="ARBA" id="ARBA00023077"/>
    </source>
</evidence>
<sequence>MAPGPEPLSQSHAPRPRELVWIEPAAPAAIPVHGSSGSKSMTRISTLARILLAGVAGQALLMAPSVSAQDDPSSDEQIGEVTDESSTDLAAESAEEGPAIIVTGSRIRRQDFDTPNPVLSVGTAQVEESGTTNLTDFLSGIPALQGSSGSDRNGGEQAAIGFTGLNLLDLRNLGTQRTLVLVDGRRHVAGTNGTQAVDINTIPSDLVERVDILTGGASAIYGADGVSGVVNFVMKHNFEGITARGQYGVSDAGGGAQKLAALTAGTNFSDGRGNVAIAYEHGEEDRLPYAKRKRYSASRLTAFYLNPDDPENQGGYTGPNDNGIADNIPLADVRYFDTNREGGIDIDFDGFPDYLVNSDGNVVAFDGGKFVPDFYSQGGNATHVSDYRLDILPKINRDIVNVITHYEFSPEITLFAEGKYANIKSFSLSQPTYDYYLYIPFDNPFIPASVAAIAPYGDVLVNRDNFDLGIRGEDITRETWRGVIGLRGDLTDNLNYEVSYTYGQMKATNHYVDDMFTDRFYAAIDVVEDPATGQPTCRVNLDPSWTPFQPYNYTRNEIPPTTFQPGECLPLNIFGENVADPAAIAWVQADTTDREKLTQNVVSASVSGDLANVFTFPGGGALGFAVGAEYRRETSSFDPDDLLEQGLTYGNKLGPVVGKYDVFELFSEVRLPILQGMPFAENLEVGGAVRYSDYSTIGTTWAWKVDANYSPVRDIAIVGTYSTAVRAPNIGELFAAPSQTFLFITDPCNQNQVQNGTQYRAANCASLLTSLGADPSTYRDTRSSSLPGSVTGNPDLSEETAKTWTVGAILQPSFVPGLSARFDWYDIKIKNAINTATANEIAGLCVDQPTLDNPYCAQITRQNGTGGTADPGNIVDYTLKPFNVAAFRTAGLDVNLNYRLITDNAGIFTVNLIGNYLDRLTFISVPGAPVTNIRGEAITRSPKYTVNADLTWTFDAVTINYGLTYFSKTSRYTNVQMAGNPDIVDDRYRYLKERWQHDIYARFDVSDEVQVFGGVNNLFDQKPSIGTTFYPVSAVGRFFYFGVKVGFDDFKL</sequence>
<dbReference type="InterPro" id="IPR037066">
    <property type="entry name" value="Plug_dom_sf"/>
</dbReference>
<dbReference type="Gene3D" id="2.40.170.20">
    <property type="entry name" value="TonB-dependent receptor, beta-barrel domain"/>
    <property type="match status" value="1"/>
</dbReference>
<organism evidence="13 14">
    <name type="scientific">Croceibacterium salegens</name>
    <dbReference type="NCBI Taxonomy" id="1737568"/>
    <lineage>
        <taxon>Bacteria</taxon>
        <taxon>Pseudomonadati</taxon>
        <taxon>Pseudomonadota</taxon>
        <taxon>Alphaproteobacteria</taxon>
        <taxon>Sphingomonadales</taxon>
        <taxon>Erythrobacteraceae</taxon>
        <taxon>Croceibacterium</taxon>
    </lineage>
</organism>
<keyword evidence="3 8" id="KW-1134">Transmembrane beta strand</keyword>
<protein>
    <submittedName>
        <fullName evidence="13">TonB-dependent receptor</fullName>
    </submittedName>
</protein>
<dbReference type="InterPro" id="IPR012910">
    <property type="entry name" value="Plug_dom"/>
</dbReference>
<keyword evidence="14" id="KW-1185">Reference proteome</keyword>
<comment type="similarity">
    <text evidence="8 9">Belongs to the TonB-dependent receptor family.</text>
</comment>
<proteinExistence type="inferred from homology"/>
<evidence type="ECO:0000256" key="4">
    <source>
        <dbReference type="ARBA" id="ARBA00022692"/>
    </source>
</evidence>
<feature type="compositionally biased region" description="Acidic residues" evidence="10">
    <location>
        <begin position="72"/>
        <end position="86"/>
    </location>
</feature>
<dbReference type="Proteomes" id="UP000433652">
    <property type="component" value="Unassembled WGS sequence"/>
</dbReference>
<reference evidence="13 14" key="1">
    <citation type="submission" date="2019-12" db="EMBL/GenBank/DDBJ databases">
        <title>Genomic-based taxomic classification of the family Erythrobacteraceae.</title>
        <authorList>
            <person name="Xu L."/>
        </authorList>
    </citation>
    <scope>NUCLEOTIDE SEQUENCE [LARGE SCALE GENOMIC DNA]</scope>
    <source>
        <strain evidence="13 14">MCCC 1K01500</strain>
    </source>
</reference>
<evidence type="ECO:0000259" key="12">
    <source>
        <dbReference type="Pfam" id="PF07715"/>
    </source>
</evidence>
<evidence type="ECO:0000256" key="6">
    <source>
        <dbReference type="ARBA" id="ARBA00023136"/>
    </source>
</evidence>
<evidence type="ECO:0000256" key="2">
    <source>
        <dbReference type="ARBA" id="ARBA00022448"/>
    </source>
</evidence>
<name>A0A6I4SXA9_9SPHN</name>
<keyword evidence="4 8" id="KW-0812">Transmembrane</keyword>
<feature type="domain" description="TonB-dependent receptor plug" evidence="12">
    <location>
        <begin position="112"/>
        <end position="229"/>
    </location>
</feature>
<evidence type="ECO:0000256" key="3">
    <source>
        <dbReference type="ARBA" id="ARBA00022452"/>
    </source>
</evidence>
<evidence type="ECO:0000313" key="13">
    <source>
        <dbReference type="EMBL" id="MXO60078.1"/>
    </source>
</evidence>
<keyword evidence="5 9" id="KW-0798">TonB box</keyword>
<dbReference type="GO" id="GO:0009279">
    <property type="term" value="C:cell outer membrane"/>
    <property type="evidence" value="ECO:0007669"/>
    <property type="project" value="UniProtKB-SubCell"/>
</dbReference>
<dbReference type="PROSITE" id="PS52016">
    <property type="entry name" value="TONB_DEPENDENT_REC_3"/>
    <property type="match status" value="1"/>
</dbReference>
<evidence type="ECO:0000256" key="9">
    <source>
        <dbReference type="RuleBase" id="RU003357"/>
    </source>
</evidence>
<dbReference type="AlphaFoldDB" id="A0A6I4SXA9"/>
<evidence type="ECO:0000256" key="1">
    <source>
        <dbReference type="ARBA" id="ARBA00004571"/>
    </source>
</evidence>
<dbReference type="InterPro" id="IPR000531">
    <property type="entry name" value="Beta-barrel_TonB"/>
</dbReference>
<keyword evidence="6 8" id="KW-0472">Membrane</keyword>
<dbReference type="EMBL" id="WTYM01000044">
    <property type="protein sequence ID" value="MXO60078.1"/>
    <property type="molecule type" value="Genomic_DNA"/>
</dbReference>
<evidence type="ECO:0000313" key="14">
    <source>
        <dbReference type="Proteomes" id="UP000433652"/>
    </source>
</evidence>
<evidence type="ECO:0000259" key="11">
    <source>
        <dbReference type="Pfam" id="PF00593"/>
    </source>
</evidence>
<dbReference type="Gene3D" id="2.170.130.10">
    <property type="entry name" value="TonB-dependent receptor, plug domain"/>
    <property type="match status" value="1"/>
</dbReference>
<feature type="region of interest" description="Disordered" evidence="10">
    <location>
        <begin position="66"/>
        <end position="93"/>
    </location>
</feature>
<evidence type="ECO:0000256" key="7">
    <source>
        <dbReference type="ARBA" id="ARBA00023237"/>
    </source>
</evidence>
<keyword evidence="7 8" id="KW-0998">Cell outer membrane</keyword>
<dbReference type="PANTHER" id="PTHR47234">
    <property type="match status" value="1"/>
</dbReference>
<dbReference type="InterPro" id="IPR036942">
    <property type="entry name" value="Beta-barrel_TonB_sf"/>
</dbReference>
<evidence type="ECO:0000256" key="8">
    <source>
        <dbReference type="PROSITE-ProRule" id="PRU01360"/>
    </source>
</evidence>
<accession>A0A6I4SXA9</accession>
<comment type="caution">
    <text evidence="13">The sequence shown here is derived from an EMBL/GenBank/DDBJ whole genome shotgun (WGS) entry which is preliminary data.</text>
</comment>
<keyword evidence="2 8" id="KW-0813">Transport</keyword>
<keyword evidence="13" id="KW-0675">Receptor</keyword>
<gene>
    <name evidence="13" type="ORF">GRI89_11065</name>
</gene>
<dbReference type="PANTHER" id="PTHR47234:SF2">
    <property type="entry name" value="TONB-DEPENDENT RECEPTOR"/>
    <property type="match status" value="1"/>
</dbReference>